<dbReference type="AlphaFoldDB" id="A0A5A7PUP0"/>
<evidence type="ECO:0000313" key="1">
    <source>
        <dbReference type="EMBL" id="GER36391.1"/>
    </source>
</evidence>
<name>A0A5A7PUP0_STRAF</name>
<keyword evidence="2" id="KW-1185">Reference proteome</keyword>
<proteinExistence type="predicted"/>
<dbReference type="GO" id="GO:0008168">
    <property type="term" value="F:methyltransferase activity"/>
    <property type="evidence" value="ECO:0007669"/>
    <property type="project" value="UniProtKB-KW"/>
</dbReference>
<keyword evidence="1" id="KW-0489">Methyltransferase</keyword>
<dbReference type="OrthoDB" id="1504534at2759"/>
<comment type="caution">
    <text evidence="1">The sequence shown here is derived from an EMBL/GenBank/DDBJ whole genome shotgun (WGS) entry which is preliminary data.</text>
</comment>
<evidence type="ECO:0000313" key="2">
    <source>
        <dbReference type="Proteomes" id="UP000325081"/>
    </source>
</evidence>
<reference evidence="2" key="1">
    <citation type="journal article" date="2019" name="Curr. Biol.">
        <title>Genome Sequence of Striga asiatica Provides Insight into the Evolution of Plant Parasitism.</title>
        <authorList>
            <person name="Yoshida S."/>
            <person name="Kim S."/>
            <person name="Wafula E.K."/>
            <person name="Tanskanen J."/>
            <person name="Kim Y.M."/>
            <person name="Honaas L."/>
            <person name="Yang Z."/>
            <person name="Spallek T."/>
            <person name="Conn C.E."/>
            <person name="Ichihashi Y."/>
            <person name="Cheong K."/>
            <person name="Cui S."/>
            <person name="Der J.P."/>
            <person name="Gundlach H."/>
            <person name="Jiao Y."/>
            <person name="Hori C."/>
            <person name="Ishida J.K."/>
            <person name="Kasahara H."/>
            <person name="Kiba T."/>
            <person name="Kim M.S."/>
            <person name="Koo N."/>
            <person name="Laohavisit A."/>
            <person name="Lee Y.H."/>
            <person name="Lumba S."/>
            <person name="McCourt P."/>
            <person name="Mortimer J.C."/>
            <person name="Mutuku J.M."/>
            <person name="Nomura T."/>
            <person name="Sasaki-Sekimoto Y."/>
            <person name="Seto Y."/>
            <person name="Wang Y."/>
            <person name="Wakatake T."/>
            <person name="Sakakibara H."/>
            <person name="Demura T."/>
            <person name="Yamaguchi S."/>
            <person name="Yoneyama K."/>
            <person name="Manabe R.I."/>
            <person name="Nelson D.C."/>
            <person name="Schulman A.H."/>
            <person name="Timko M.P."/>
            <person name="dePamphilis C.W."/>
            <person name="Choi D."/>
            <person name="Shirasu K."/>
        </authorList>
    </citation>
    <scope>NUCLEOTIDE SEQUENCE [LARGE SCALE GENOMIC DNA]</scope>
    <source>
        <strain evidence="2">cv. UVA1</strain>
    </source>
</reference>
<keyword evidence="1" id="KW-0808">Transferase</keyword>
<sequence length="193" mass="21806">MEKKFDTSPSSPPLIPITLILKFERGRGEIYQLVHCPDHPPNAGRYTTAQVIARQDQNRNRQVTQVKRQTEPKSVVVEENCVVVLVEDLRRHEVLELVDQRFRNLSDDNFNSIPPKSSKNRLLLRLISKTSQSLAKVLGTPPQNPLELTLNEAKFVSRSSSGDREPTMSALLRSIPTTIVRDLFAGEEAHKTS</sequence>
<dbReference type="GO" id="GO:0032259">
    <property type="term" value="P:methylation"/>
    <property type="evidence" value="ECO:0007669"/>
    <property type="project" value="UniProtKB-KW"/>
</dbReference>
<gene>
    <name evidence="1" type="ORF">STAS_12721</name>
</gene>
<dbReference type="Proteomes" id="UP000325081">
    <property type="component" value="Unassembled WGS sequence"/>
</dbReference>
<dbReference type="EMBL" id="BKCP01005172">
    <property type="protein sequence ID" value="GER36391.1"/>
    <property type="molecule type" value="Genomic_DNA"/>
</dbReference>
<accession>A0A5A7PUP0</accession>
<organism evidence="1 2">
    <name type="scientific">Striga asiatica</name>
    <name type="common">Asiatic witchweed</name>
    <name type="synonym">Buchnera asiatica</name>
    <dbReference type="NCBI Taxonomy" id="4170"/>
    <lineage>
        <taxon>Eukaryota</taxon>
        <taxon>Viridiplantae</taxon>
        <taxon>Streptophyta</taxon>
        <taxon>Embryophyta</taxon>
        <taxon>Tracheophyta</taxon>
        <taxon>Spermatophyta</taxon>
        <taxon>Magnoliopsida</taxon>
        <taxon>eudicotyledons</taxon>
        <taxon>Gunneridae</taxon>
        <taxon>Pentapetalae</taxon>
        <taxon>asterids</taxon>
        <taxon>lamiids</taxon>
        <taxon>Lamiales</taxon>
        <taxon>Orobanchaceae</taxon>
        <taxon>Buchnereae</taxon>
        <taxon>Striga</taxon>
    </lineage>
</organism>
<protein>
    <submittedName>
        <fullName evidence="1">Ribosomal RNA large subunit methyltransferase I</fullName>
    </submittedName>
</protein>